<name>A0ABD1BV25_CARAN</name>
<proteinExistence type="predicted"/>
<dbReference type="Pfam" id="PF16987">
    <property type="entry name" value="KIX_2"/>
    <property type="match status" value="3"/>
</dbReference>
<keyword evidence="6" id="KW-1185">Reference proteome</keyword>
<evidence type="ECO:0000313" key="6">
    <source>
        <dbReference type="Proteomes" id="UP001558713"/>
    </source>
</evidence>
<dbReference type="Proteomes" id="UP001558713">
    <property type="component" value="Unassembled WGS sequence"/>
</dbReference>
<dbReference type="InterPro" id="IPR036529">
    <property type="entry name" value="KIX_dom_sf"/>
</dbReference>
<feature type="domain" description="Mediator complex subunit 15 KIX" evidence="3">
    <location>
        <begin position="5"/>
        <end position="83"/>
    </location>
</feature>
<accession>A0ABD1BV25</accession>
<organism evidence="4 6">
    <name type="scientific">Cardamine amara subsp. amara</name>
    <dbReference type="NCBI Taxonomy" id="228776"/>
    <lineage>
        <taxon>Eukaryota</taxon>
        <taxon>Viridiplantae</taxon>
        <taxon>Streptophyta</taxon>
        <taxon>Embryophyta</taxon>
        <taxon>Tracheophyta</taxon>
        <taxon>Spermatophyta</taxon>
        <taxon>Magnoliopsida</taxon>
        <taxon>eudicotyledons</taxon>
        <taxon>Gunneridae</taxon>
        <taxon>Pentapetalae</taxon>
        <taxon>rosids</taxon>
        <taxon>malvids</taxon>
        <taxon>Brassicales</taxon>
        <taxon>Brassicaceae</taxon>
        <taxon>Cardamineae</taxon>
        <taxon>Cardamine</taxon>
    </lineage>
</organism>
<dbReference type="PANTHER" id="PTHR33137:SF4">
    <property type="entry name" value="MEDIATOR OF RNA POLYMERASE II TRANSCRIPTION SUBUNIT 15A-RELATED"/>
    <property type="match status" value="1"/>
</dbReference>
<dbReference type="PANTHER" id="PTHR33137">
    <property type="entry name" value="MEDIATOR OF RNA POLYMERASE II TRANSCRIPTION SUBUNIT 15A-RELATED"/>
    <property type="match status" value="1"/>
</dbReference>
<dbReference type="EMBL" id="JBANAX010000139">
    <property type="protein sequence ID" value="KAL1221040.1"/>
    <property type="molecule type" value="Genomic_DNA"/>
</dbReference>
<gene>
    <name evidence="4" type="ORF">V5N11_012302</name>
    <name evidence="5" type="ORF">V5N11_013821</name>
</gene>
<keyword evidence="2" id="KW-0539">Nucleus</keyword>
<evidence type="ECO:0000313" key="4">
    <source>
        <dbReference type="EMBL" id="KAL1221040.1"/>
    </source>
</evidence>
<dbReference type="GO" id="GO:0005634">
    <property type="term" value="C:nucleus"/>
    <property type="evidence" value="ECO:0007669"/>
    <property type="project" value="UniProtKB-SubCell"/>
</dbReference>
<comment type="caution">
    <text evidence="4">The sequence shown here is derived from an EMBL/GenBank/DDBJ whole genome shotgun (WGS) entry which is preliminary data.</text>
</comment>
<dbReference type="InterPro" id="IPR044661">
    <property type="entry name" value="MED15a/b/c-like"/>
</dbReference>
<evidence type="ECO:0000313" key="5">
    <source>
        <dbReference type="EMBL" id="KAL1221427.1"/>
    </source>
</evidence>
<dbReference type="InterPro" id="IPR036546">
    <property type="entry name" value="MED15_KIX"/>
</dbReference>
<comment type="subcellular location">
    <subcellularLocation>
        <location evidence="1">Nucleus</location>
    </subcellularLocation>
</comment>
<sequence length="288" mass="32736">MDRVNWRTQLPPDSRQKITNKIFETLNRHLPVSEPEGINELKKIAARFEDKVFRSAVNQIDYLRQISGKMLTLETKSQNAAASSPSFLAASNNSIPLVLDMDNENSEPSPLNGEPPMNTCDWRSQLLPDSRQKNINQLMETLKKHVPYSGQEGIEELRRIAVSFEEMIFNTAINQTDYLRKISLEMLSIETTVRNAADSSTSIPDAYDSTPLNSGDWRTHQSLDSRQKNINKLVETLKKHVPHSGQEGIDELMRIAVSFEELIFNTAITQVDYFRKISLKMVAVEEGN</sequence>
<reference evidence="4 6" key="1">
    <citation type="submission" date="2024-04" db="EMBL/GenBank/DDBJ databases">
        <title>Genome assembly C_amara_ONT_v2.</title>
        <authorList>
            <person name="Yant L."/>
            <person name="Moore C."/>
            <person name="Slenker M."/>
        </authorList>
    </citation>
    <scope>NUCLEOTIDE SEQUENCE [LARGE SCALE GENOMIC DNA]</scope>
    <source>
        <tissue evidence="4">Leaf</tissue>
    </source>
</reference>
<dbReference type="EMBL" id="JBANAX010000129">
    <property type="protein sequence ID" value="KAL1221427.1"/>
    <property type="molecule type" value="Genomic_DNA"/>
</dbReference>
<evidence type="ECO:0000256" key="2">
    <source>
        <dbReference type="ARBA" id="ARBA00023242"/>
    </source>
</evidence>
<evidence type="ECO:0000259" key="3">
    <source>
        <dbReference type="Pfam" id="PF16987"/>
    </source>
</evidence>
<feature type="domain" description="Mediator complex subunit 15 KIX" evidence="3">
    <location>
        <begin position="215"/>
        <end position="286"/>
    </location>
</feature>
<feature type="domain" description="Mediator complex subunit 15 KIX" evidence="3">
    <location>
        <begin position="120"/>
        <end position="199"/>
    </location>
</feature>
<dbReference type="AlphaFoldDB" id="A0ABD1BV25"/>
<evidence type="ECO:0000256" key="1">
    <source>
        <dbReference type="ARBA" id="ARBA00004123"/>
    </source>
</evidence>
<dbReference type="FunFam" id="1.10.246.20:FF:000003">
    <property type="entry name" value="Mediator of RNA polymerase II transcription subunit 15a"/>
    <property type="match status" value="2"/>
</dbReference>
<protein>
    <submittedName>
        <fullName evidence="4">Mediator of RNA polymerase II transcription subunit 15a</fullName>
    </submittedName>
</protein>
<dbReference type="Gene3D" id="1.10.246.20">
    <property type="entry name" value="Coactivator CBP, KIX domain"/>
    <property type="match status" value="3"/>
</dbReference>